<dbReference type="OrthoDB" id="6123540at2759"/>
<feature type="signal peptide" evidence="1">
    <location>
        <begin position="1"/>
        <end position="19"/>
    </location>
</feature>
<dbReference type="AlphaFoldDB" id="A0A433U889"/>
<name>A0A433U889_ELYCH</name>
<evidence type="ECO:0008006" key="4">
    <source>
        <dbReference type="Google" id="ProtNLM"/>
    </source>
</evidence>
<protein>
    <recommendedName>
        <fullName evidence="4">SUEL-type lectin domain-containing protein</fullName>
    </recommendedName>
</protein>
<proteinExistence type="predicted"/>
<dbReference type="Pfam" id="PF11218">
    <property type="entry name" value="DUF3011"/>
    <property type="match status" value="1"/>
</dbReference>
<keyword evidence="1" id="KW-0732">Signal</keyword>
<comment type="caution">
    <text evidence="2">The sequence shown here is derived from an EMBL/GenBank/DDBJ whole genome shotgun (WGS) entry which is preliminary data.</text>
</comment>
<evidence type="ECO:0000313" key="2">
    <source>
        <dbReference type="EMBL" id="RUS90033.1"/>
    </source>
</evidence>
<gene>
    <name evidence="2" type="ORF">EGW08_002220</name>
</gene>
<evidence type="ECO:0000256" key="1">
    <source>
        <dbReference type="SAM" id="SignalP"/>
    </source>
</evidence>
<reference evidence="2 3" key="1">
    <citation type="submission" date="2019-01" db="EMBL/GenBank/DDBJ databases">
        <title>A draft genome assembly of the solar-powered sea slug Elysia chlorotica.</title>
        <authorList>
            <person name="Cai H."/>
            <person name="Li Q."/>
            <person name="Fang X."/>
            <person name="Li J."/>
            <person name="Curtis N.E."/>
            <person name="Altenburger A."/>
            <person name="Shibata T."/>
            <person name="Feng M."/>
            <person name="Maeda T."/>
            <person name="Schwartz J.A."/>
            <person name="Shigenobu S."/>
            <person name="Lundholm N."/>
            <person name="Nishiyama T."/>
            <person name="Yang H."/>
            <person name="Hasebe M."/>
            <person name="Li S."/>
            <person name="Pierce S.K."/>
            <person name="Wang J."/>
        </authorList>
    </citation>
    <scope>NUCLEOTIDE SEQUENCE [LARGE SCALE GENOMIC DNA]</scope>
    <source>
        <strain evidence="2">EC2010</strain>
        <tissue evidence="2">Whole organism of an adult</tissue>
    </source>
</reference>
<accession>A0A433U889</accession>
<feature type="chain" id="PRO_5019214545" description="SUEL-type lectin domain-containing protein" evidence="1">
    <location>
        <begin position="20"/>
        <end position="205"/>
    </location>
</feature>
<dbReference type="Proteomes" id="UP000271974">
    <property type="component" value="Unassembled WGS sequence"/>
</dbReference>
<dbReference type="InterPro" id="IPR021381">
    <property type="entry name" value="DUF3011"/>
</dbReference>
<dbReference type="EMBL" id="RQTK01000042">
    <property type="protein sequence ID" value="RUS90033.1"/>
    <property type="molecule type" value="Genomic_DNA"/>
</dbReference>
<organism evidence="2 3">
    <name type="scientific">Elysia chlorotica</name>
    <name type="common">Eastern emerald elysia</name>
    <name type="synonym">Sea slug</name>
    <dbReference type="NCBI Taxonomy" id="188477"/>
    <lineage>
        <taxon>Eukaryota</taxon>
        <taxon>Metazoa</taxon>
        <taxon>Spiralia</taxon>
        <taxon>Lophotrochozoa</taxon>
        <taxon>Mollusca</taxon>
        <taxon>Gastropoda</taxon>
        <taxon>Heterobranchia</taxon>
        <taxon>Euthyneura</taxon>
        <taxon>Panpulmonata</taxon>
        <taxon>Sacoglossa</taxon>
        <taxon>Placobranchoidea</taxon>
        <taxon>Plakobranchidae</taxon>
        <taxon>Elysia</taxon>
    </lineage>
</organism>
<sequence length="205" mass="22542">MYVAKFLCALLSLVPVAIAHTTENIFSTLWQMPAFNCRDCLVFPVESDGGYKTDTVPCAANILSMQLLTEASGFGTCKSGISYGFFGAKAWTDRGCRGTFRICFVEGTVRQVSCASDRFRPRTCSIGSERCDRIESISVTQAVSDAPCINGFSYSIDRQGIHVSKGCRASFQVGCRECGVHSKQQKPHSTNIFHSIPFFNDPFIQ</sequence>
<evidence type="ECO:0000313" key="3">
    <source>
        <dbReference type="Proteomes" id="UP000271974"/>
    </source>
</evidence>
<keyword evidence="3" id="KW-1185">Reference proteome</keyword>